<keyword evidence="1" id="KW-0472">Membrane</keyword>
<reference evidence="3 4" key="1">
    <citation type="submission" date="2018-06" db="EMBL/GenBank/DDBJ databases">
        <authorList>
            <consortium name="Pathogen Informatics"/>
            <person name="Doyle S."/>
        </authorList>
    </citation>
    <scope>NUCLEOTIDE SEQUENCE [LARGE SCALE GENOMIC DNA]</scope>
    <source>
        <strain evidence="3 4">NCTC11997</strain>
    </source>
</reference>
<sequence length="58" mass="6554">MNRSERVFTAQQVHDIGCRCRSCLTMSALKRAAAVTSVLLFLWVVVFVAMGWSPSQFF</sequence>
<evidence type="ECO:0000256" key="1">
    <source>
        <dbReference type="SAM" id="Phobius"/>
    </source>
</evidence>
<evidence type="ECO:0000313" key="5">
    <source>
        <dbReference type="Proteomes" id="UP000594903"/>
    </source>
</evidence>
<accession>A0A378XIC1</accession>
<keyword evidence="5" id="KW-1185">Reference proteome</keyword>
<dbReference type="Proteomes" id="UP000594903">
    <property type="component" value="Chromosome"/>
</dbReference>
<name>A0A378XIC1_9BURK</name>
<reference evidence="2 5" key="2">
    <citation type="submission" date="2020-12" db="EMBL/GenBank/DDBJ databases">
        <title>FDA dAtabase for Regulatory Grade micrObial Sequences (FDA-ARGOS): Supporting development and validation of Infectious Disease Dx tests.</title>
        <authorList>
            <person name="Sproer C."/>
            <person name="Gronow S."/>
            <person name="Severitt S."/>
            <person name="Schroder I."/>
            <person name="Tallon L."/>
            <person name="Sadzewicz L."/>
            <person name="Zhao X."/>
            <person name="Boylan J."/>
            <person name="Ott S."/>
            <person name="Bowen H."/>
            <person name="Vavikolanu K."/>
            <person name="Mehta A."/>
            <person name="Aluvathingal J."/>
            <person name="Nadendla S."/>
            <person name="Lowell S."/>
            <person name="Myers T."/>
            <person name="Yan Y."/>
            <person name="Sichtig H."/>
        </authorList>
    </citation>
    <scope>NUCLEOTIDE SEQUENCE [LARGE SCALE GENOMIC DNA]</scope>
    <source>
        <strain evidence="2 5">FDAARGOS_872</strain>
    </source>
</reference>
<organism evidence="3 4">
    <name type="scientific">Oligella ureolytica</name>
    <dbReference type="NCBI Taxonomy" id="90244"/>
    <lineage>
        <taxon>Bacteria</taxon>
        <taxon>Pseudomonadati</taxon>
        <taxon>Pseudomonadota</taxon>
        <taxon>Betaproteobacteria</taxon>
        <taxon>Burkholderiales</taxon>
        <taxon>Alcaligenaceae</taxon>
        <taxon>Oligella</taxon>
    </lineage>
</organism>
<dbReference type="RefSeq" id="WP_018574374.1">
    <property type="nucleotide sequence ID" value="NZ_CP065725.1"/>
</dbReference>
<dbReference type="STRING" id="1122619.GCA_000373745_01190"/>
<dbReference type="Proteomes" id="UP000254603">
    <property type="component" value="Unassembled WGS sequence"/>
</dbReference>
<evidence type="ECO:0000313" key="3">
    <source>
        <dbReference type="EMBL" id="SUA55847.1"/>
    </source>
</evidence>
<dbReference type="AlphaFoldDB" id="A0A378XIC1"/>
<keyword evidence="1" id="KW-1133">Transmembrane helix</keyword>
<dbReference type="EMBL" id="UGSB01000001">
    <property type="protein sequence ID" value="SUA55847.1"/>
    <property type="molecule type" value="Genomic_DNA"/>
</dbReference>
<proteinExistence type="predicted"/>
<feature type="transmembrane region" description="Helical" evidence="1">
    <location>
        <begin position="32"/>
        <end position="52"/>
    </location>
</feature>
<evidence type="ECO:0000313" key="2">
    <source>
        <dbReference type="EMBL" id="QPT39363.1"/>
    </source>
</evidence>
<evidence type="ECO:0000313" key="4">
    <source>
        <dbReference type="Proteomes" id="UP000254603"/>
    </source>
</evidence>
<dbReference type="EMBL" id="CP065725">
    <property type="protein sequence ID" value="QPT39363.1"/>
    <property type="molecule type" value="Genomic_DNA"/>
</dbReference>
<protein>
    <submittedName>
        <fullName evidence="3">Uncharacterized protein</fullName>
    </submittedName>
</protein>
<keyword evidence="1" id="KW-0812">Transmembrane</keyword>
<gene>
    <name evidence="2" type="ORF">I6G29_09310</name>
    <name evidence="3" type="ORF">NCTC11997_01928</name>
</gene>